<dbReference type="EMBL" id="JAEDAF010000021">
    <property type="protein sequence ID" value="MBH8581790.1"/>
    <property type="molecule type" value="Genomic_DNA"/>
</dbReference>
<keyword evidence="1" id="KW-1133">Transmembrane helix</keyword>
<dbReference type="Proteomes" id="UP000651738">
    <property type="component" value="Unassembled WGS sequence"/>
</dbReference>
<organism evidence="2 3">
    <name type="scientific">Bisbaumannia pacifica</name>
    <dbReference type="NCBI Taxonomy" id="77098"/>
    <lineage>
        <taxon>Bacteria</taxon>
        <taxon>Pseudomonadati</taxon>
        <taxon>Pseudomonadota</taxon>
        <taxon>Gammaproteobacteria</taxon>
        <taxon>Oceanospirillales</taxon>
        <taxon>Halomonadaceae</taxon>
        <taxon>Bisbaumannia</taxon>
    </lineage>
</organism>
<name>A0ABD4L508_9GAMM</name>
<feature type="transmembrane region" description="Helical" evidence="1">
    <location>
        <begin position="33"/>
        <end position="55"/>
    </location>
</feature>
<comment type="caution">
    <text evidence="2">The sequence shown here is derived from an EMBL/GenBank/DDBJ whole genome shotgun (WGS) entry which is preliminary data.</text>
</comment>
<evidence type="ECO:0000313" key="3">
    <source>
        <dbReference type="Proteomes" id="UP000651738"/>
    </source>
</evidence>
<keyword evidence="1" id="KW-0812">Transmembrane</keyword>
<sequence length="191" mass="21916">MTRYNRRAIRALSDRSGDSLVGSHSIPPWYKQFWPWFLIGILLWSFAMGTTFLVMSIRSFDGMVQEDYYKHGRAINMVLAKQQRAADLGLEAQLAVDDLSGDISVTLEGDARPEMLLLELIFPTEDDRDHTALLHHQRDGHYVGQLERQLQHRWYLHLQPAGQETAEWRLTGEARFPAQGDIVLTPGLSQR</sequence>
<proteinExistence type="predicted"/>
<dbReference type="AlphaFoldDB" id="A0ABD4L508"/>
<protein>
    <submittedName>
        <fullName evidence="2">FixH family protein</fullName>
    </submittedName>
</protein>
<dbReference type="InterPro" id="IPR008620">
    <property type="entry name" value="FixH"/>
</dbReference>
<gene>
    <name evidence="2" type="ORF">I7V36_16940</name>
</gene>
<evidence type="ECO:0000256" key="1">
    <source>
        <dbReference type="SAM" id="Phobius"/>
    </source>
</evidence>
<reference evidence="2 3" key="1">
    <citation type="submission" date="2020-12" db="EMBL/GenBank/DDBJ databases">
        <title>Draft genome sequence of Halomonas pacifica strain CARE-V15.</title>
        <authorList>
            <person name="Vignesh N."/>
            <person name="Thabitha A."/>
            <person name="Saravanan R."/>
            <person name="Manigandan V."/>
        </authorList>
    </citation>
    <scope>NUCLEOTIDE SEQUENCE [LARGE SCALE GENOMIC DNA]</scope>
    <source>
        <strain evidence="2 3">CARE-V15</strain>
    </source>
</reference>
<evidence type="ECO:0000313" key="2">
    <source>
        <dbReference type="EMBL" id="MBH8581790.1"/>
    </source>
</evidence>
<keyword evidence="1" id="KW-0472">Membrane</keyword>
<dbReference type="Pfam" id="PF05751">
    <property type="entry name" value="FixH"/>
    <property type="match status" value="1"/>
</dbReference>
<accession>A0ABD4L508</accession>